<comment type="caution">
    <text evidence="1">The sequence shown here is derived from an EMBL/GenBank/DDBJ whole genome shotgun (WGS) entry which is preliminary data.</text>
</comment>
<keyword evidence="2" id="KW-1185">Reference proteome</keyword>
<evidence type="ECO:0000313" key="2">
    <source>
        <dbReference type="Proteomes" id="UP001055072"/>
    </source>
</evidence>
<accession>A0ACB8UBF4</accession>
<dbReference type="Proteomes" id="UP001055072">
    <property type="component" value="Unassembled WGS sequence"/>
</dbReference>
<reference evidence="1" key="1">
    <citation type="journal article" date="2021" name="Environ. Microbiol.">
        <title>Gene family expansions and transcriptome signatures uncover fungal adaptations to wood decay.</title>
        <authorList>
            <person name="Hage H."/>
            <person name="Miyauchi S."/>
            <person name="Viragh M."/>
            <person name="Drula E."/>
            <person name="Min B."/>
            <person name="Chaduli D."/>
            <person name="Navarro D."/>
            <person name="Favel A."/>
            <person name="Norest M."/>
            <person name="Lesage-Meessen L."/>
            <person name="Balint B."/>
            <person name="Merenyi Z."/>
            <person name="de Eugenio L."/>
            <person name="Morin E."/>
            <person name="Martinez A.T."/>
            <person name="Baldrian P."/>
            <person name="Stursova M."/>
            <person name="Martinez M.J."/>
            <person name="Novotny C."/>
            <person name="Magnuson J.K."/>
            <person name="Spatafora J.W."/>
            <person name="Maurice S."/>
            <person name="Pangilinan J."/>
            <person name="Andreopoulos W."/>
            <person name="LaButti K."/>
            <person name="Hundley H."/>
            <person name="Na H."/>
            <person name="Kuo A."/>
            <person name="Barry K."/>
            <person name="Lipzen A."/>
            <person name="Henrissat B."/>
            <person name="Riley R."/>
            <person name="Ahrendt S."/>
            <person name="Nagy L.G."/>
            <person name="Grigoriev I.V."/>
            <person name="Martin F."/>
            <person name="Rosso M.N."/>
        </authorList>
    </citation>
    <scope>NUCLEOTIDE SEQUENCE</scope>
    <source>
        <strain evidence="1">CBS 384.51</strain>
    </source>
</reference>
<protein>
    <submittedName>
        <fullName evidence="1">Uncharacterized protein</fullName>
    </submittedName>
</protein>
<evidence type="ECO:0000313" key="1">
    <source>
        <dbReference type="EMBL" id="KAI0091632.1"/>
    </source>
</evidence>
<name>A0ACB8UBF4_9APHY</name>
<sequence length="979" mass="107854">MAVAPKTRRTSRRIPVAKSNLRSGSWEAGDGTIWRSLRPPVSSVPVQLFEPSVRVAEKQIPPEEPRIWAATKGELLTILPELSKALDANGSGIFKEEMALEPPLIFLEGNAWPDDHWGPEGVLEISIVREFMVPPGRGQNTNAFSVDFNENGDNDREMMLFDHPSGLLTNGPDVVAGDNDHTVCHPTTLLKNRGTESTAPLLLPVSSRGSTPSASAPISSSLAQTPSASSTGPSTSISASGLTGAFAMPNHNLRNLPPPPRLIPLPDVEKKWQTSWSPPMPTDGWHPMPGFPVVYPSLHMQSVNDPIPAVVAERNVEPGPSAVPNVSQISRPSSAFTPPPAHQQNELRLRPATFDTTPMRQQVLDSTSEDDGDEQRSSPSLREIFFAQYSSRDVNARLSHMMIDHPTGLISDSHYPEQVRPESESRMLTKEGEPRRRQSLTKWDRKPVVPPELPPELQHMQECQMYGIPVSIVMAKDSVLLPFALEEHVGLVYLGFFKIQDSSHAIISSELSAANGSLTAKVRWRYKFKWIPGGDPVKRGEPQPNHPWWADIPSEDSNAGQEPTPYSLLPMHLSSDFAKYSGYHCASWSEMTPRLGWHCMGCGRLNVQLQLCVQHCAKCGLGNGMVATGAMYVRDPHRMAPDSRPVDTYPEGVICDITDLEEDGMRTFVYTMRKGVYIRHLFTCNRSLVQKYANQLFSDVQMQIPLIWKAPKTGYETAPYFSYLAGTGFPADASAIPWEQVPECVTSIRNKMQDVAMHEGGLNSFQLRQMTILGWHKPGNRKGTTFYATTATIALLCLGADIELNIIPRGGFDENVHWDMDMYPNSSLDTLSTLLSRTGEDEDTLDILDLEDLELQYPDLPDDDDTAANEGDVEDSDDEEDIPLAITTARRREEATAAKQNGVLASASKYNSVSTAPSDMVGESASTTKNSRKKLEPMFITLVHGDLLLLSGDDFDYSIHRTGMSILAIGVDSGSKATS</sequence>
<proteinExistence type="predicted"/>
<gene>
    <name evidence="1" type="ORF">BDY19DRAFT_637150</name>
</gene>
<dbReference type="EMBL" id="MU274905">
    <property type="protein sequence ID" value="KAI0091632.1"/>
    <property type="molecule type" value="Genomic_DNA"/>
</dbReference>
<organism evidence="1 2">
    <name type="scientific">Irpex rosettiformis</name>
    <dbReference type="NCBI Taxonomy" id="378272"/>
    <lineage>
        <taxon>Eukaryota</taxon>
        <taxon>Fungi</taxon>
        <taxon>Dikarya</taxon>
        <taxon>Basidiomycota</taxon>
        <taxon>Agaricomycotina</taxon>
        <taxon>Agaricomycetes</taxon>
        <taxon>Polyporales</taxon>
        <taxon>Irpicaceae</taxon>
        <taxon>Irpex</taxon>
    </lineage>
</organism>